<dbReference type="Proteomes" id="UP000004221">
    <property type="component" value="Unassembled WGS sequence"/>
</dbReference>
<dbReference type="EMBL" id="CAGS01000408">
    <property type="protein sequence ID" value="CCF85213.1"/>
    <property type="molecule type" value="Genomic_DNA"/>
</dbReference>
<evidence type="ECO:0000313" key="2">
    <source>
        <dbReference type="Proteomes" id="UP000004221"/>
    </source>
</evidence>
<sequence>MAEHTFATAINCIDGRAQDPVAEWMRGRFGVRYVDTITEAGADGILANELEAVLEPVKSKVMVSTGAHKSRVVAVVGHYGCAGNPVAPEDHLEDIRKGVDVVASWGLPVDVIGLWVNDQWQVEVVCETGRNASGPKGPSPAD</sequence>
<dbReference type="Pfam" id="PF20393">
    <property type="entry name" value="Pro_CA_2"/>
    <property type="match status" value="1"/>
</dbReference>
<evidence type="ECO:0000313" key="1">
    <source>
        <dbReference type="EMBL" id="CCF85213.1"/>
    </source>
</evidence>
<gene>
    <name evidence="1" type="ORF">NITHO_4660001</name>
</gene>
<proteinExistence type="predicted"/>
<protein>
    <submittedName>
        <fullName evidence="1">Uncharacterized protein</fullName>
    </submittedName>
</protein>
<name>I4EKK1_9BACT</name>
<accession>I4EKK1</accession>
<reference evidence="1 2" key="1">
    <citation type="journal article" date="2012" name="ISME J.">
        <title>Nitrification expanded: discovery, physiology and genomics of a nitrite-oxidizing bacterium from the phylum Chloroflexi.</title>
        <authorList>
            <person name="Sorokin D.Y."/>
            <person name="Lucker S."/>
            <person name="Vejmelkova D."/>
            <person name="Kostrikina N.A."/>
            <person name="Kleerebezem R."/>
            <person name="Rijpstra W.I."/>
            <person name="Damste J.S."/>
            <person name="Le Paslier D."/>
            <person name="Muyzer G."/>
            <person name="Wagner M."/>
            <person name="van Loosdrecht M.C."/>
            <person name="Daims H."/>
        </authorList>
    </citation>
    <scope>NUCLEOTIDE SEQUENCE [LARGE SCALE GENOMIC DNA]</scope>
    <source>
        <strain evidence="2">none</strain>
    </source>
</reference>
<dbReference type="AlphaFoldDB" id="I4EKK1"/>
<organism evidence="1 2">
    <name type="scientific">Nitrolancea hollandica Lb</name>
    <dbReference type="NCBI Taxonomy" id="1129897"/>
    <lineage>
        <taxon>Bacteria</taxon>
        <taxon>Pseudomonadati</taxon>
        <taxon>Thermomicrobiota</taxon>
        <taxon>Thermomicrobia</taxon>
        <taxon>Sphaerobacterales</taxon>
        <taxon>Sphaerobacterineae</taxon>
        <taxon>Sphaerobacteraceae</taxon>
        <taxon>Nitrolancea</taxon>
    </lineage>
</organism>
<dbReference type="OrthoDB" id="9794613at2"/>
<dbReference type="InterPro" id="IPR046871">
    <property type="entry name" value="Pro_CA_2"/>
</dbReference>
<keyword evidence="2" id="KW-1185">Reference proteome</keyword>
<comment type="caution">
    <text evidence="1">The sequence shown here is derived from an EMBL/GenBank/DDBJ whole genome shotgun (WGS) entry which is preliminary data.</text>
</comment>